<dbReference type="InterPro" id="IPR039609">
    <property type="entry name" value="VQ_15/22"/>
</dbReference>
<gene>
    <name evidence="2" type="ORF">ZIOFF_011788</name>
</gene>
<evidence type="ECO:0000313" key="2">
    <source>
        <dbReference type="EMBL" id="KAG6529579.1"/>
    </source>
</evidence>
<evidence type="ECO:0000313" key="3">
    <source>
        <dbReference type="Proteomes" id="UP000734854"/>
    </source>
</evidence>
<dbReference type="Pfam" id="PF05678">
    <property type="entry name" value="VQ"/>
    <property type="match status" value="1"/>
</dbReference>
<dbReference type="PANTHER" id="PTHR33179:SF9">
    <property type="entry name" value="OS01G0278000 PROTEIN"/>
    <property type="match status" value="1"/>
</dbReference>
<name>A0A8J5M222_ZINOF</name>
<dbReference type="GO" id="GO:0005634">
    <property type="term" value="C:nucleus"/>
    <property type="evidence" value="ECO:0007669"/>
    <property type="project" value="TreeGrafter"/>
</dbReference>
<proteinExistence type="predicted"/>
<sequence>MAEELRPWASGSISEAAFARENEALTRALRMSLFSGPSSVAVPSPDFLSFDTSSPFLLPLPIDVAQLPHLLDPPFAQIGKKRKSRPCKRSPTTYIAADPANFRHLVHQLTSASAGGGAEENRAEDPPLPGVQGSYFLPTLDTSACLLNRLEQGTAIGPVDHGWVLPDVDAVVI</sequence>
<keyword evidence="3" id="KW-1185">Reference proteome</keyword>
<dbReference type="OrthoDB" id="780868at2759"/>
<accession>A0A8J5M222</accession>
<organism evidence="2 3">
    <name type="scientific">Zingiber officinale</name>
    <name type="common">Ginger</name>
    <name type="synonym">Amomum zingiber</name>
    <dbReference type="NCBI Taxonomy" id="94328"/>
    <lineage>
        <taxon>Eukaryota</taxon>
        <taxon>Viridiplantae</taxon>
        <taxon>Streptophyta</taxon>
        <taxon>Embryophyta</taxon>
        <taxon>Tracheophyta</taxon>
        <taxon>Spermatophyta</taxon>
        <taxon>Magnoliopsida</taxon>
        <taxon>Liliopsida</taxon>
        <taxon>Zingiberales</taxon>
        <taxon>Zingiberaceae</taxon>
        <taxon>Zingiber</taxon>
    </lineage>
</organism>
<reference evidence="2 3" key="1">
    <citation type="submission" date="2020-08" db="EMBL/GenBank/DDBJ databases">
        <title>Plant Genome Project.</title>
        <authorList>
            <person name="Zhang R.-G."/>
        </authorList>
    </citation>
    <scope>NUCLEOTIDE SEQUENCE [LARGE SCALE GENOMIC DNA]</scope>
    <source>
        <tissue evidence="2">Rhizome</tissue>
    </source>
</reference>
<dbReference type="GO" id="GO:0006970">
    <property type="term" value="P:response to osmotic stress"/>
    <property type="evidence" value="ECO:0007669"/>
    <property type="project" value="TreeGrafter"/>
</dbReference>
<dbReference type="AlphaFoldDB" id="A0A8J5M222"/>
<evidence type="ECO:0000259" key="1">
    <source>
        <dbReference type="Pfam" id="PF05678"/>
    </source>
</evidence>
<dbReference type="Proteomes" id="UP000734854">
    <property type="component" value="Unassembled WGS sequence"/>
</dbReference>
<protein>
    <recommendedName>
        <fullName evidence="1">VQ domain-containing protein</fullName>
    </recommendedName>
</protein>
<dbReference type="EMBL" id="JACMSC010000003">
    <property type="protein sequence ID" value="KAG6529579.1"/>
    <property type="molecule type" value="Genomic_DNA"/>
</dbReference>
<comment type="caution">
    <text evidence="2">The sequence shown here is derived from an EMBL/GenBank/DDBJ whole genome shotgun (WGS) entry which is preliminary data.</text>
</comment>
<dbReference type="InterPro" id="IPR008889">
    <property type="entry name" value="VQ"/>
</dbReference>
<dbReference type="GO" id="GO:0005516">
    <property type="term" value="F:calmodulin binding"/>
    <property type="evidence" value="ECO:0007669"/>
    <property type="project" value="TreeGrafter"/>
</dbReference>
<dbReference type="PANTHER" id="PTHR33179">
    <property type="entry name" value="VQ MOTIF-CONTAINING PROTEIN"/>
    <property type="match status" value="1"/>
</dbReference>
<feature type="domain" description="VQ" evidence="1">
    <location>
        <begin position="89"/>
        <end position="110"/>
    </location>
</feature>